<feature type="region of interest" description="Disordered" evidence="1">
    <location>
        <begin position="93"/>
        <end position="112"/>
    </location>
</feature>
<reference evidence="2 3" key="1">
    <citation type="journal article" date="2018" name="PLoS Genet.">
        <title>Population sequencing reveals clonal diversity and ancestral inbreeding in the grapevine cultivar Chardonnay.</title>
        <authorList>
            <person name="Roach M.J."/>
            <person name="Johnson D.L."/>
            <person name="Bohlmann J."/>
            <person name="van Vuuren H.J."/>
            <person name="Jones S.J."/>
            <person name="Pretorius I.S."/>
            <person name="Schmidt S.A."/>
            <person name="Borneman A.R."/>
        </authorList>
    </citation>
    <scope>NUCLEOTIDE SEQUENCE [LARGE SCALE GENOMIC DNA]</scope>
    <source>
        <strain evidence="3">cv. Chardonnay</strain>
        <tissue evidence="2">Leaf</tissue>
    </source>
</reference>
<dbReference type="Proteomes" id="UP000288805">
    <property type="component" value="Unassembled WGS sequence"/>
</dbReference>
<sequence length="112" mass="12381">MTNPARDGAVGYVDSDFASDLDKRSLISNHDNPVDMITKTLSIAKFEHCLDLDFFFFFSVIPAFASELLQFYPAHSLPKGECNILGTGWPVSTTHQAHPRNKNDAFSDSSIA</sequence>
<dbReference type="EMBL" id="QGNW01000588">
    <property type="protein sequence ID" value="RVW67369.1"/>
    <property type="molecule type" value="Genomic_DNA"/>
</dbReference>
<proteinExistence type="predicted"/>
<evidence type="ECO:0000313" key="2">
    <source>
        <dbReference type="EMBL" id="RVW67369.1"/>
    </source>
</evidence>
<comment type="caution">
    <text evidence="2">The sequence shown here is derived from an EMBL/GenBank/DDBJ whole genome shotgun (WGS) entry which is preliminary data.</text>
</comment>
<protein>
    <submittedName>
        <fullName evidence="2">Uncharacterized protein</fullName>
    </submittedName>
</protein>
<accession>A0A438G587</accession>
<organism evidence="2 3">
    <name type="scientific">Vitis vinifera</name>
    <name type="common">Grape</name>
    <dbReference type="NCBI Taxonomy" id="29760"/>
    <lineage>
        <taxon>Eukaryota</taxon>
        <taxon>Viridiplantae</taxon>
        <taxon>Streptophyta</taxon>
        <taxon>Embryophyta</taxon>
        <taxon>Tracheophyta</taxon>
        <taxon>Spermatophyta</taxon>
        <taxon>Magnoliopsida</taxon>
        <taxon>eudicotyledons</taxon>
        <taxon>Gunneridae</taxon>
        <taxon>Pentapetalae</taxon>
        <taxon>rosids</taxon>
        <taxon>Vitales</taxon>
        <taxon>Vitaceae</taxon>
        <taxon>Viteae</taxon>
        <taxon>Vitis</taxon>
    </lineage>
</organism>
<dbReference type="AlphaFoldDB" id="A0A438G587"/>
<evidence type="ECO:0000313" key="3">
    <source>
        <dbReference type="Proteomes" id="UP000288805"/>
    </source>
</evidence>
<name>A0A438G587_VITVI</name>
<gene>
    <name evidence="2" type="ORF">CK203_066320</name>
</gene>
<evidence type="ECO:0000256" key="1">
    <source>
        <dbReference type="SAM" id="MobiDB-lite"/>
    </source>
</evidence>